<evidence type="ECO:0000256" key="8">
    <source>
        <dbReference type="ARBA" id="ARBA00023242"/>
    </source>
</evidence>
<dbReference type="InterPro" id="IPR000812">
    <property type="entry name" value="TFIIB"/>
</dbReference>
<dbReference type="GO" id="GO:0000126">
    <property type="term" value="C:transcription factor TFIIIB complex"/>
    <property type="evidence" value="ECO:0007669"/>
    <property type="project" value="TreeGrafter"/>
</dbReference>
<accession>A0A3L8D946</accession>
<evidence type="ECO:0000256" key="6">
    <source>
        <dbReference type="ARBA" id="ARBA00023015"/>
    </source>
</evidence>
<comment type="caution">
    <text evidence="10">The sequence shown here is derived from an EMBL/GenBank/DDBJ whole genome shotgun (WGS) entry which is preliminary data.</text>
</comment>
<keyword evidence="7" id="KW-0804">Transcription</keyword>
<dbReference type="CDD" id="cd20554">
    <property type="entry name" value="CYCLIN_TFIIIB90_rpt2"/>
    <property type="match status" value="1"/>
</dbReference>
<evidence type="ECO:0000259" key="9">
    <source>
        <dbReference type="SMART" id="SM00385"/>
    </source>
</evidence>
<dbReference type="GO" id="GO:0000995">
    <property type="term" value="F:RNA polymerase III general transcription initiation factor activity"/>
    <property type="evidence" value="ECO:0007669"/>
    <property type="project" value="TreeGrafter"/>
</dbReference>
<dbReference type="GO" id="GO:0001006">
    <property type="term" value="F:RNA polymerase III type 3 promoter sequence-specific DNA binding"/>
    <property type="evidence" value="ECO:0007669"/>
    <property type="project" value="TreeGrafter"/>
</dbReference>
<dbReference type="GO" id="GO:0017025">
    <property type="term" value="F:TBP-class protein binding"/>
    <property type="evidence" value="ECO:0007669"/>
    <property type="project" value="InterPro"/>
</dbReference>
<evidence type="ECO:0000256" key="2">
    <source>
        <dbReference type="ARBA" id="ARBA00010857"/>
    </source>
</evidence>
<dbReference type="FunFam" id="1.10.472.10:FF:000002">
    <property type="entry name" value="Transcription factor IIIB 90 kDa subunit"/>
    <property type="match status" value="1"/>
</dbReference>
<evidence type="ECO:0000313" key="10">
    <source>
        <dbReference type="EMBL" id="RLU16841.1"/>
    </source>
</evidence>
<dbReference type="GO" id="GO:0005634">
    <property type="term" value="C:nucleus"/>
    <property type="evidence" value="ECO:0007669"/>
    <property type="project" value="UniProtKB-SubCell"/>
</dbReference>
<keyword evidence="4" id="KW-0863">Zinc-finger</keyword>
<dbReference type="InterPro" id="IPR013150">
    <property type="entry name" value="TFIIB_cyclin"/>
</dbReference>
<dbReference type="Proteomes" id="UP000279307">
    <property type="component" value="Chromosome 11"/>
</dbReference>
<dbReference type="AlphaFoldDB" id="A0A3L8D946"/>
<evidence type="ECO:0000256" key="5">
    <source>
        <dbReference type="ARBA" id="ARBA00022833"/>
    </source>
</evidence>
<gene>
    <name evidence="10" type="ORF">DMN91_010909</name>
</gene>
<dbReference type="SUPFAM" id="SSF47954">
    <property type="entry name" value="Cyclin-like"/>
    <property type="match status" value="1"/>
</dbReference>
<dbReference type="EMBL" id="QOIP01000011">
    <property type="protein sequence ID" value="RLU16841.1"/>
    <property type="molecule type" value="Genomic_DNA"/>
</dbReference>
<dbReference type="Gene3D" id="1.10.472.10">
    <property type="entry name" value="Cyclin-like"/>
    <property type="match status" value="1"/>
</dbReference>
<comment type="subcellular location">
    <subcellularLocation>
        <location evidence="1">Nucleus</location>
    </subcellularLocation>
</comment>
<evidence type="ECO:0000256" key="3">
    <source>
        <dbReference type="ARBA" id="ARBA00022723"/>
    </source>
</evidence>
<keyword evidence="8" id="KW-0539">Nucleus</keyword>
<dbReference type="PANTHER" id="PTHR11618:SF4">
    <property type="entry name" value="TRANSCRIPTION FACTOR IIIB 90 KDA SUBUNIT"/>
    <property type="match status" value="1"/>
</dbReference>
<dbReference type="Pfam" id="PF00382">
    <property type="entry name" value="TFIIB"/>
    <property type="match status" value="1"/>
</dbReference>
<protein>
    <recommendedName>
        <fullName evidence="9">Cyclin-like domain-containing protein</fullName>
    </recommendedName>
</protein>
<reference evidence="10" key="1">
    <citation type="journal article" date="2018" name="Genome Res.">
        <title>The genomic architecture and molecular evolution of ant odorant receptors.</title>
        <authorList>
            <person name="McKenzie S.K."/>
            <person name="Kronauer D.J.C."/>
        </authorList>
    </citation>
    <scope>NUCLEOTIDE SEQUENCE [LARGE SCALE GENOMIC DNA]</scope>
    <source>
        <strain evidence="10">Clonal line C1</strain>
    </source>
</reference>
<organism evidence="10">
    <name type="scientific">Ooceraea biroi</name>
    <name type="common">Clonal raider ant</name>
    <name type="synonym">Cerapachys biroi</name>
    <dbReference type="NCBI Taxonomy" id="2015173"/>
    <lineage>
        <taxon>Eukaryota</taxon>
        <taxon>Metazoa</taxon>
        <taxon>Ecdysozoa</taxon>
        <taxon>Arthropoda</taxon>
        <taxon>Hexapoda</taxon>
        <taxon>Insecta</taxon>
        <taxon>Pterygota</taxon>
        <taxon>Neoptera</taxon>
        <taxon>Endopterygota</taxon>
        <taxon>Hymenoptera</taxon>
        <taxon>Apocrita</taxon>
        <taxon>Aculeata</taxon>
        <taxon>Formicoidea</taxon>
        <taxon>Formicidae</taxon>
        <taxon>Dorylinae</taxon>
        <taxon>Ooceraea</taxon>
    </lineage>
</organism>
<proteinExistence type="inferred from homology"/>
<evidence type="ECO:0000256" key="1">
    <source>
        <dbReference type="ARBA" id="ARBA00004123"/>
    </source>
</evidence>
<keyword evidence="3" id="KW-0479">Metal-binding</keyword>
<dbReference type="GO" id="GO:0008270">
    <property type="term" value="F:zinc ion binding"/>
    <property type="evidence" value="ECO:0007669"/>
    <property type="project" value="UniProtKB-KW"/>
</dbReference>
<keyword evidence="6" id="KW-0805">Transcription regulation</keyword>
<dbReference type="InterPro" id="IPR013763">
    <property type="entry name" value="Cyclin-like_dom"/>
</dbReference>
<sequence>MNYRDYVNKDIDPSLFVLRFAHKLEFGEKTHAVSMTASRIVQRMKRDSIHSGRRPSGLCGAALLIAARLHEFNRSPNDIIKIVKVHESTLRKRLMEFGDTPSSALTLDEFMTVDLEEEQDPPAFKAARKKDKERLQKVRFFFKYCFSLKL</sequence>
<dbReference type="InterPro" id="IPR036915">
    <property type="entry name" value="Cyclin-like_sf"/>
</dbReference>
<dbReference type="SMART" id="SM00385">
    <property type="entry name" value="CYCLIN"/>
    <property type="match status" value="1"/>
</dbReference>
<name>A0A3L8D946_OOCBI</name>
<evidence type="ECO:0000256" key="7">
    <source>
        <dbReference type="ARBA" id="ARBA00023163"/>
    </source>
</evidence>
<dbReference type="GO" id="GO:0097550">
    <property type="term" value="C:transcription preinitiation complex"/>
    <property type="evidence" value="ECO:0007669"/>
    <property type="project" value="TreeGrafter"/>
</dbReference>
<reference evidence="10" key="2">
    <citation type="submission" date="2018-07" db="EMBL/GenBank/DDBJ databases">
        <authorList>
            <person name="Mckenzie S.K."/>
            <person name="Kronauer D.J.C."/>
        </authorList>
    </citation>
    <scope>NUCLEOTIDE SEQUENCE</scope>
    <source>
        <strain evidence="10">Clonal line C1</strain>
    </source>
</reference>
<feature type="domain" description="Cyclin-like" evidence="9">
    <location>
        <begin position="15"/>
        <end position="99"/>
    </location>
</feature>
<comment type="similarity">
    <text evidence="2">Belongs to the TFIIB family.</text>
</comment>
<keyword evidence="5" id="KW-0862">Zinc</keyword>
<dbReference type="OrthoDB" id="511529at2759"/>
<dbReference type="GO" id="GO:0070897">
    <property type="term" value="P:transcription preinitiation complex assembly"/>
    <property type="evidence" value="ECO:0007669"/>
    <property type="project" value="InterPro"/>
</dbReference>
<dbReference type="PANTHER" id="PTHR11618">
    <property type="entry name" value="TRANSCRIPTION INITIATION FACTOR IIB-RELATED"/>
    <property type="match status" value="1"/>
</dbReference>
<evidence type="ECO:0000256" key="4">
    <source>
        <dbReference type="ARBA" id="ARBA00022771"/>
    </source>
</evidence>